<keyword evidence="5" id="KW-0812">Transmembrane</keyword>
<evidence type="ECO:0000259" key="6">
    <source>
        <dbReference type="Pfam" id="PF08281"/>
    </source>
</evidence>
<evidence type="ECO:0000256" key="3">
    <source>
        <dbReference type="ARBA" id="ARBA00023082"/>
    </source>
</evidence>
<dbReference type="Pfam" id="PF08281">
    <property type="entry name" value="Sigma70_r4_2"/>
    <property type="match status" value="1"/>
</dbReference>
<dbReference type="InterPro" id="IPR013325">
    <property type="entry name" value="RNA_pol_sigma_r2"/>
</dbReference>
<dbReference type="Proteomes" id="UP001301731">
    <property type="component" value="Chromosome"/>
</dbReference>
<reference evidence="7 8" key="1">
    <citation type="submission" date="2023-10" db="EMBL/GenBank/DDBJ databases">
        <title>The genome sequence of Streptomyces sp. HUAS YS2.</title>
        <authorList>
            <person name="Mo P."/>
        </authorList>
    </citation>
    <scope>NUCLEOTIDE SEQUENCE [LARGE SCALE GENOMIC DNA]</scope>
    <source>
        <strain evidence="7 8">HUAS YS2</strain>
    </source>
</reference>
<name>A0ABZ0LMK4_9ACTN</name>
<dbReference type="InterPro" id="IPR036388">
    <property type="entry name" value="WH-like_DNA-bd_sf"/>
</dbReference>
<feature type="transmembrane region" description="Helical" evidence="5">
    <location>
        <begin position="204"/>
        <end position="224"/>
    </location>
</feature>
<evidence type="ECO:0000256" key="2">
    <source>
        <dbReference type="ARBA" id="ARBA00023015"/>
    </source>
</evidence>
<protein>
    <submittedName>
        <fullName evidence="7">Sigma factor-like helix-turn-helix DNA-binding protein</fullName>
    </submittedName>
</protein>
<keyword evidence="3" id="KW-0731">Sigma factor</keyword>
<evidence type="ECO:0000256" key="5">
    <source>
        <dbReference type="SAM" id="Phobius"/>
    </source>
</evidence>
<keyword evidence="8" id="KW-1185">Reference proteome</keyword>
<dbReference type="EMBL" id="CP137573">
    <property type="protein sequence ID" value="WOX20098.1"/>
    <property type="molecule type" value="Genomic_DNA"/>
</dbReference>
<dbReference type="SUPFAM" id="SSF88659">
    <property type="entry name" value="Sigma3 and sigma4 domains of RNA polymerase sigma factors"/>
    <property type="match status" value="1"/>
</dbReference>
<dbReference type="Gene3D" id="1.10.10.10">
    <property type="entry name" value="Winged helix-like DNA-binding domain superfamily/Winged helix DNA-binding domain"/>
    <property type="match status" value="1"/>
</dbReference>
<keyword evidence="5" id="KW-0472">Membrane</keyword>
<evidence type="ECO:0000313" key="8">
    <source>
        <dbReference type="Proteomes" id="UP001301731"/>
    </source>
</evidence>
<feature type="domain" description="RNA polymerase sigma factor 70 region 4 type 2" evidence="6">
    <location>
        <begin position="107"/>
        <end position="156"/>
    </location>
</feature>
<keyword evidence="5" id="KW-1133">Transmembrane helix</keyword>
<dbReference type="InterPro" id="IPR013324">
    <property type="entry name" value="RNA_pol_sigma_r3/r4-like"/>
</dbReference>
<evidence type="ECO:0000313" key="7">
    <source>
        <dbReference type="EMBL" id="WOX20098.1"/>
    </source>
</evidence>
<keyword evidence="2" id="KW-0805">Transcription regulation</keyword>
<dbReference type="RefSeq" id="WP_318100307.1">
    <property type="nucleotide sequence ID" value="NZ_CP137573.1"/>
</dbReference>
<keyword evidence="4" id="KW-0804">Transcription</keyword>
<organism evidence="7 8">
    <name type="scientific">Streptomyces solicathayae</name>
    <dbReference type="NCBI Taxonomy" id="3081768"/>
    <lineage>
        <taxon>Bacteria</taxon>
        <taxon>Bacillati</taxon>
        <taxon>Actinomycetota</taxon>
        <taxon>Actinomycetes</taxon>
        <taxon>Kitasatosporales</taxon>
        <taxon>Streptomycetaceae</taxon>
        <taxon>Streptomyces</taxon>
    </lineage>
</organism>
<accession>A0ABZ0LMK4</accession>
<dbReference type="SUPFAM" id="SSF88946">
    <property type="entry name" value="Sigma2 domain of RNA polymerase sigma factors"/>
    <property type="match status" value="1"/>
</dbReference>
<proteinExistence type="inferred from homology"/>
<gene>
    <name evidence="7" type="ORF">R2D22_01295</name>
</gene>
<dbReference type="InterPro" id="IPR013249">
    <property type="entry name" value="RNA_pol_sigma70_r4_t2"/>
</dbReference>
<evidence type="ECO:0000256" key="4">
    <source>
        <dbReference type="ARBA" id="ARBA00023163"/>
    </source>
</evidence>
<sequence length="228" mass="25116">MSEDPAQDVRATDPRPALTPEDAFDALYAWAAPGLIHQIRLLTGRRGFAFEVVEHAFHLAWEHWPEVAVDNDPVGWVRARAYDHALSPWHRLRPAFRRAEPAPADPVLRALLDLPAPYRRVALLCDGLGLSVSQAAAETEASTAATRNRLHRARSAVIEAVPELADDLDELRKHLRALVNDGGTATIPSARSTRTGSERRIRQLTRTVAVMTATLAAVITYTAFVTAR</sequence>
<comment type="similarity">
    <text evidence="1">Belongs to the sigma-70 factor family. ECF subfamily.</text>
</comment>
<evidence type="ECO:0000256" key="1">
    <source>
        <dbReference type="ARBA" id="ARBA00010641"/>
    </source>
</evidence>